<keyword evidence="6" id="KW-1185">Reference proteome</keyword>
<keyword evidence="1" id="KW-0805">Transcription regulation</keyword>
<dbReference type="Gene3D" id="1.10.10.60">
    <property type="entry name" value="Homeodomain-like"/>
    <property type="match status" value="1"/>
</dbReference>
<dbReference type="InterPro" id="IPR009057">
    <property type="entry name" value="Homeodomain-like_sf"/>
</dbReference>
<evidence type="ECO:0000313" key="5">
    <source>
        <dbReference type="EMBL" id="MEB3032817.1"/>
    </source>
</evidence>
<evidence type="ECO:0000256" key="1">
    <source>
        <dbReference type="ARBA" id="ARBA00023015"/>
    </source>
</evidence>
<dbReference type="Pfam" id="PF12625">
    <property type="entry name" value="Arabinose_bd"/>
    <property type="match status" value="1"/>
</dbReference>
<dbReference type="SUPFAM" id="SSF46689">
    <property type="entry name" value="Homeodomain-like"/>
    <property type="match status" value="1"/>
</dbReference>
<evidence type="ECO:0000256" key="3">
    <source>
        <dbReference type="ARBA" id="ARBA00023163"/>
    </source>
</evidence>
<evidence type="ECO:0000259" key="4">
    <source>
        <dbReference type="PROSITE" id="PS01124"/>
    </source>
</evidence>
<dbReference type="PROSITE" id="PS01124">
    <property type="entry name" value="HTH_ARAC_FAMILY_2"/>
    <property type="match status" value="1"/>
</dbReference>
<accession>A0ABU5XYK2</accession>
<dbReference type="PANTHER" id="PTHR47894:SF4">
    <property type="entry name" value="HTH-TYPE TRANSCRIPTIONAL REGULATOR GADX"/>
    <property type="match status" value="1"/>
</dbReference>
<dbReference type="PANTHER" id="PTHR47894">
    <property type="entry name" value="HTH-TYPE TRANSCRIPTIONAL REGULATOR GADX"/>
    <property type="match status" value="1"/>
</dbReference>
<dbReference type="InterPro" id="IPR032687">
    <property type="entry name" value="AraC-type_N"/>
</dbReference>
<sequence>MKPLARYASLYGYADLTRSLGIDPIPLVREMGLDPASLNLQDRWLPAVTVAELLEKTAAVSGCEDFGLRLAELRRFSNLGPLSLAVREEPDVRSALQMLARYQHAYNEAVWTRLFETEGLATLRVELDFGEPVEARQSSELAVAVLHRLLRGFLGPQWKPVAVCFGHRPPERTARHRKFFGPTVRFDQEFSGIAFAAGDLDSMNKMSDPLLRPYAQQVLESLEPAKDAIVVDRVRSLIELLLPLGRCSVDQVARSLGVDRRTVHRRLAESGETYSSVLNAARVDLAERMVGSGRYSMTEIAELLSFSAPSNFSRWFRTQFGCSPRQWQQDESRRLRGG</sequence>
<gene>
    <name evidence="5" type="ORF">KV113_14770</name>
</gene>
<name>A0ABU5XYK2_9MYCO</name>
<dbReference type="InterPro" id="IPR018060">
    <property type="entry name" value="HTH_AraC"/>
</dbReference>
<keyword evidence="3" id="KW-0804">Transcription</keyword>
<feature type="domain" description="HTH araC/xylS-type" evidence="4">
    <location>
        <begin position="232"/>
        <end position="330"/>
    </location>
</feature>
<reference evidence="5 6" key="1">
    <citation type="submission" date="2023-12" db="EMBL/GenBank/DDBJ databases">
        <title>Description of new species of Mycobacterium terrae complex isolated from sewage at the Sao Paulo Zoological Park Foundation in Brazil.</title>
        <authorList>
            <person name="Romagnoli C.L."/>
            <person name="Conceicao E.C."/>
            <person name="Machado E."/>
            <person name="Barreto L.B.P.F."/>
            <person name="Sharma A."/>
            <person name="Silva N.M."/>
            <person name="Marques L.E."/>
            <person name="Juliana M.A."/>
            <person name="Lourenco M.C.S."/>
            <person name="Digiampietri L.A."/>
            <person name="Suffys P.N."/>
            <person name="Viana-Niero C."/>
        </authorList>
    </citation>
    <scope>NUCLEOTIDE SEQUENCE [LARGE SCALE GENOMIC DNA]</scope>
    <source>
        <strain evidence="5 6">MYC340</strain>
    </source>
</reference>
<evidence type="ECO:0000313" key="6">
    <source>
        <dbReference type="Proteomes" id="UP001298593"/>
    </source>
</evidence>
<organism evidence="5 6">
    <name type="scientific">[Mycobacterium] nativiensis</name>
    <dbReference type="NCBI Taxonomy" id="2855503"/>
    <lineage>
        <taxon>Bacteria</taxon>
        <taxon>Bacillati</taxon>
        <taxon>Actinomycetota</taxon>
        <taxon>Actinomycetes</taxon>
        <taxon>Mycobacteriales</taxon>
        <taxon>Mycobacteriaceae</taxon>
        <taxon>Mycolicibacter</taxon>
    </lineage>
</organism>
<evidence type="ECO:0000256" key="2">
    <source>
        <dbReference type="ARBA" id="ARBA00023125"/>
    </source>
</evidence>
<dbReference type="Proteomes" id="UP001298593">
    <property type="component" value="Unassembled WGS sequence"/>
</dbReference>
<dbReference type="EMBL" id="JAYJJU010000013">
    <property type="protein sequence ID" value="MEB3032817.1"/>
    <property type="molecule type" value="Genomic_DNA"/>
</dbReference>
<comment type="caution">
    <text evidence="5">The sequence shown here is derived from an EMBL/GenBank/DDBJ whole genome shotgun (WGS) entry which is preliminary data.</text>
</comment>
<dbReference type="Pfam" id="PF12833">
    <property type="entry name" value="HTH_18"/>
    <property type="match status" value="1"/>
</dbReference>
<dbReference type="RefSeq" id="WP_224976933.1">
    <property type="nucleotide sequence ID" value="NZ_JAYJJU010000013.1"/>
</dbReference>
<proteinExistence type="predicted"/>
<dbReference type="SMART" id="SM00342">
    <property type="entry name" value="HTH_ARAC"/>
    <property type="match status" value="1"/>
</dbReference>
<keyword evidence="2" id="KW-0238">DNA-binding</keyword>
<protein>
    <submittedName>
        <fullName evidence="5">AraC family transcriptional regulator</fullName>
    </submittedName>
</protein>